<evidence type="ECO:0000313" key="2">
    <source>
        <dbReference type="Proteomes" id="UP001241377"/>
    </source>
</evidence>
<organism evidence="1 2">
    <name type="scientific">Naganishia cerealis</name>
    <dbReference type="NCBI Taxonomy" id="610337"/>
    <lineage>
        <taxon>Eukaryota</taxon>
        <taxon>Fungi</taxon>
        <taxon>Dikarya</taxon>
        <taxon>Basidiomycota</taxon>
        <taxon>Agaricomycotina</taxon>
        <taxon>Tremellomycetes</taxon>
        <taxon>Filobasidiales</taxon>
        <taxon>Filobasidiaceae</taxon>
        <taxon>Naganishia</taxon>
    </lineage>
</organism>
<dbReference type="EMBL" id="JASBWR010000068">
    <property type="protein sequence ID" value="KAJ9099663.1"/>
    <property type="molecule type" value="Genomic_DNA"/>
</dbReference>
<comment type="caution">
    <text evidence="1">The sequence shown here is derived from an EMBL/GenBank/DDBJ whole genome shotgun (WGS) entry which is preliminary data.</text>
</comment>
<reference evidence="1" key="1">
    <citation type="submission" date="2023-04" db="EMBL/GenBank/DDBJ databases">
        <title>Draft Genome sequencing of Naganishia species isolated from polar environments using Oxford Nanopore Technology.</title>
        <authorList>
            <person name="Leo P."/>
            <person name="Venkateswaran K."/>
        </authorList>
    </citation>
    <scope>NUCLEOTIDE SEQUENCE</scope>
    <source>
        <strain evidence="1">MNA-CCFEE 5261</strain>
    </source>
</reference>
<gene>
    <name evidence="1" type="ORF">QFC19_005902</name>
</gene>
<accession>A0ACC2VKR0</accession>
<dbReference type="Proteomes" id="UP001241377">
    <property type="component" value="Unassembled WGS sequence"/>
</dbReference>
<evidence type="ECO:0000313" key="1">
    <source>
        <dbReference type="EMBL" id="KAJ9099663.1"/>
    </source>
</evidence>
<keyword evidence="2" id="KW-1185">Reference proteome</keyword>
<name>A0ACC2VKR0_9TREE</name>
<protein>
    <submittedName>
        <fullName evidence="1">Uncharacterized protein</fullName>
    </submittedName>
</protein>
<sequence length="683" mass="78155">MTESVNSGKRASEAAPSIDHKRVKIDRTGKVVEENQVGITQYINEENRSGGFYGSIKQRYCDFLVNEIDLSNNVVHLVDEGVNLGKTKRERNLEKRQEERAELQGKTAEEVERIKEQKKQELEQQPKYELSSEDKEKLLKLITEAELDQIELLFNSGDKMETQTKFEDKQTRTTLHQLLRQAFQSKLETVTTPENTFRIALARNNSARRRNPQESINHVDENGVVNYGLGPFKNYLHFTVYKENRETMEVASTISKFLRIPSKNIGYAGTKDRRGVTCQRFSILKGKVARVSSLNKGLKNVVLGGFTYEDLPLGLGDLKGNEFVITIRDVKPFNNKDSVETIIEKCFNSLQQKGFINYYGMQRFGTFSISTHELGIKILQEDWKGAVDLVLSEQEIVAPESIDARACWAETRNPSLTLKKMPRRCTAEYSILSVLEKERLDKNEDYGSNSYFKSIMAIPRNLRIMYAHAYQSYIWNLVVSKRFEMFGMDVQVGDLVLVQNVAPAQEKDVDGEDFEEDVVTSKFVRARPLTEEDIAASTYTIYDIVLPTPGFDILYPTNEKLMQVYTEVMAKDGLDPLKMNRRVREFSLAGSYRHIMGKPTNLSYKIVKYDDPNEPMVRTDLELTRLKKDGEENVAREIDHQEGERTGVVLTMQLPVSSYATMALREFMKADTSRFSDVFSSGK</sequence>
<proteinExistence type="predicted"/>